<reference evidence="2 3" key="1">
    <citation type="submission" date="2018-06" db="EMBL/GenBank/DDBJ databases">
        <title>Genomic Encyclopedia of Type Strains, Phase III (KMG-III): the genomes of soil and plant-associated and newly described type strains.</title>
        <authorList>
            <person name="Whitman W."/>
        </authorList>
    </citation>
    <scope>NUCLEOTIDE SEQUENCE [LARGE SCALE GENOMIC DNA]</scope>
    <source>
        <strain evidence="2 3">CECT 9025</strain>
    </source>
</reference>
<organism evidence="2 3">
    <name type="scientific">Pseudoroseicyclus aestuarii</name>
    <dbReference type="NCBI Taxonomy" id="1795041"/>
    <lineage>
        <taxon>Bacteria</taxon>
        <taxon>Pseudomonadati</taxon>
        <taxon>Pseudomonadota</taxon>
        <taxon>Alphaproteobacteria</taxon>
        <taxon>Rhodobacterales</taxon>
        <taxon>Paracoccaceae</taxon>
        <taxon>Pseudoroseicyclus</taxon>
    </lineage>
</organism>
<gene>
    <name evidence="2" type="ORF">DFP88_101934</name>
</gene>
<comment type="caution">
    <text evidence="2">The sequence shown here is derived from an EMBL/GenBank/DDBJ whole genome shotgun (WGS) entry which is preliminary data.</text>
</comment>
<protein>
    <submittedName>
        <fullName evidence="2">Putative NADH-flavin reductase</fullName>
    </submittedName>
</protein>
<dbReference type="InterPro" id="IPR051606">
    <property type="entry name" value="Polyketide_Oxido-like"/>
</dbReference>
<name>A0A318SY45_9RHOB</name>
<dbReference type="SUPFAM" id="SSF51735">
    <property type="entry name" value="NAD(P)-binding Rossmann-fold domains"/>
    <property type="match status" value="1"/>
</dbReference>
<dbReference type="GO" id="GO:0004074">
    <property type="term" value="F:biliverdin reductase [NAD(P)H] activity"/>
    <property type="evidence" value="ECO:0007669"/>
    <property type="project" value="TreeGrafter"/>
</dbReference>
<dbReference type="InterPro" id="IPR036291">
    <property type="entry name" value="NAD(P)-bd_dom_sf"/>
</dbReference>
<dbReference type="Proteomes" id="UP000248311">
    <property type="component" value="Unassembled WGS sequence"/>
</dbReference>
<evidence type="ECO:0000259" key="1">
    <source>
        <dbReference type="Pfam" id="PF13460"/>
    </source>
</evidence>
<dbReference type="InterPro" id="IPR016040">
    <property type="entry name" value="NAD(P)-bd_dom"/>
</dbReference>
<dbReference type="PANTHER" id="PTHR43355:SF2">
    <property type="entry name" value="FLAVIN REDUCTASE (NADPH)"/>
    <property type="match status" value="1"/>
</dbReference>
<dbReference type="AlphaFoldDB" id="A0A318SY45"/>
<dbReference type="Pfam" id="PF13460">
    <property type="entry name" value="NAD_binding_10"/>
    <property type="match status" value="1"/>
</dbReference>
<keyword evidence="3" id="KW-1185">Reference proteome</keyword>
<dbReference type="GO" id="GO:0042602">
    <property type="term" value="F:riboflavin reductase (NADPH) activity"/>
    <property type="evidence" value="ECO:0007669"/>
    <property type="project" value="TreeGrafter"/>
</dbReference>
<proteinExistence type="predicted"/>
<evidence type="ECO:0000313" key="2">
    <source>
        <dbReference type="EMBL" id="PYE86255.1"/>
    </source>
</evidence>
<evidence type="ECO:0000313" key="3">
    <source>
        <dbReference type="Proteomes" id="UP000248311"/>
    </source>
</evidence>
<accession>A0A318SY45</accession>
<dbReference type="Gene3D" id="3.40.50.720">
    <property type="entry name" value="NAD(P)-binding Rossmann-like Domain"/>
    <property type="match status" value="1"/>
</dbReference>
<sequence length="173" mass="18763">MLRDTATIVPGDALDPVAVTRALAGCEGVISALGPTKLSPLKEVTLLSDSTRVLVEAMQAQGVRRLVAITGMGAGDSRGQGGFLYDRLFQPLLLGPIYKDKDRQEAIIRSSGLDWTIMRPSVLTDGQETETVRVLTDLQDFHGGKISRIDVARCVVAEFERQDWKGQAPIISQ</sequence>
<dbReference type="EMBL" id="QJTE01000001">
    <property type="protein sequence ID" value="PYE86255.1"/>
    <property type="molecule type" value="Genomic_DNA"/>
</dbReference>
<dbReference type="PANTHER" id="PTHR43355">
    <property type="entry name" value="FLAVIN REDUCTASE (NADPH)"/>
    <property type="match status" value="1"/>
</dbReference>
<feature type="domain" description="NAD(P)-binding" evidence="1">
    <location>
        <begin position="4"/>
        <end position="159"/>
    </location>
</feature>